<dbReference type="Proteomes" id="UP000243297">
    <property type="component" value="Unassembled WGS sequence"/>
</dbReference>
<dbReference type="STRING" id="118967.SAMN02745191_0382"/>
<dbReference type="Gene3D" id="3.20.20.70">
    <property type="entry name" value="Aldolase class I"/>
    <property type="match status" value="1"/>
</dbReference>
<keyword evidence="4" id="KW-1185">Reference proteome</keyword>
<dbReference type="RefSeq" id="WP_078710827.1">
    <property type="nucleotide sequence ID" value="NZ_FUWY01000001.1"/>
</dbReference>
<dbReference type="InterPro" id="IPR043894">
    <property type="entry name" value="MupG_C"/>
</dbReference>
<dbReference type="InterPro" id="IPR017853">
    <property type="entry name" value="GH"/>
</dbReference>
<dbReference type="PANTHER" id="PTHR38435:SF1">
    <property type="entry name" value="DUF871 DOMAIN-CONTAINING PROTEIN"/>
    <property type="match status" value="1"/>
</dbReference>
<evidence type="ECO:0000259" key="2">
    <source>
        <dbReference type="Pfam" id="PF19200"/>
    </source>
</evidence>
<dbReference type="InterPro" id="IPR013785">
    <property type="entry name" value="Aldolase_TIM"/>
</dbReference>
<evidence type="ECO:0008006" key="5">
    <source>
        <dbReference type="Google" id="ProtNLM"/>
    </source>
</evidence>
<dbReference type="InterPro" id="IPR043797">
    <property type="entry name" value="MupG_N"/>
</dbReference>
<evidence type="ECO:0000259" key="1">
    <source>
        <dbReference type="Pfam" id="PF05913"/>
    </source>
</evidence>
<sequence>MPRLGISLYPDVSKDMKKDKEYIDLAAKYGYSRLFTNLLSVSEEDLQKFKELNKYAHEKGFEVILDVAPSVFEANHCSYDDLTFFKDLYADGIRLDEGFNGQKEALMTVNPQRLKIEVNASQDTKFIDNILSYKPYRDHLITCHNFYPQRYTGLSYELFKKTSSAIKENNLKVAAFVSSQEKNAFGPWPVNDGLCTLEMHRDLPIDLQVRHLYATGLVDDILIANCYASEEELKQVNQIHPGKLTIKIELNQQVTEVEKEILFNYPHYVRGDMSEYMARSTMSRIDYKDAVIPQGTTPEVLHRGDVCILNEKYGRYKGELHLILKDMPNTGNINLVGKVLEEEKILLEFIEPWKPFALIR</sequence>
<dbReference type="PANTHER" id="PTHR38435">
    <property type="match status" value="1"/>
</dbReference>
<dbReference type="OrthoDB" id="1109141at2"/>
<proteinExistence type="predicted"/>
<dbReference type="Gene3D" id="2.40.100.10">
    <property type="entry name" value="Cyclophilin-like"/>
    <property type="match status" value="1"/>
</dbReference>
<dbReference type="SUPFAM" id="SSF50891">
    <property type="entry name" value="Cyclophilin-like"/>
    <property type="match status" value="1"/>
</dbReference>
<evidence type="ECO:0000313" key="4">
    <source>
        <dbReference type="Proteomes" id="UP000243297"/>
    </source>
</evidence>
<accession>A0A1T4K7X0</accession>
<evidence type="ECO:0000313" key="3">
    <source>
        <dbReference type="EMBL" id="SJZ38509.1"/>
    </source>
</evidence>
<feature type="domain" description="6-phospho-N-acetylmuramidase N-terminal" evidence="2">
    <location>
        <begin position="4"/>
        <end position="237"/>
    </location>
</feature>
<dbReference type="InterPro" id="IPR008589">
    <property type="entry name" value="MupG"/>
</dbReference>
<organism evidence="3 4">
    <name type="scientific">Anaerorhabdus furcosa</name>
    <dbReference type="NCBI Taxonomy" id="118967"/>
    <lineage>
        <taxon>Bacteria</taxon>
        <taxon>Bacillati</taxon>
        <taxon>Bacillota</taxon>
        <taxon>Erysipelotrichia</taxon>
        <taxon>Erysipelotrichales</taxon>
        <taxon>Erysipelotrichaceae</taxon>
        <taxon>Anaerorhabdus</taxon>
    </lineage>
</organism>
<reference evidence="4" key="1">
    <citation type="submission" date="2017-02" db="EMBL/GenBank/DDBJ databases">
        <authorList>
            <person name="Varghese N."/>
            <person name="Submissions S."/>
        </authorList>
    </citation>
    <scope>NUCLEOTIDE SEQUENCE [LARGE SCALE GENOMIC DNA]</scope>
    <source>
        <strain evidence="4">ATCC 25662</strain>
    </source>
</reference>
<dbReference type="Pfam" id="PF05913">
    <property type="entry name" value="MupG_C"/>
    <property type="match status" value="1"/>
</dbReference>
<dbReference type="CDD" id="cd00551">
    <property type="entry name" value="AmyAc_family"/>
    <property type="match status" value="1"/>
</dbReference>
<dbReference type="InterPro" id="IPR029000">
    <property type="entry name" value="Cyclophilin-like_dom_sf"/>
</dbReference>
<dbReference type="AlphaFoldDB" id="A0A1T4K7X0"/>
<feature type="domain" description="6-phospho-N-acetylmuramidase C-terminal" evidence="1">
    <location>
        <begin position="244"/>
        <end position="358"/>
    </location>
</feature>
<gene>
    <name evidence="3" type="ORF">SAMN02745191_0382</name>
</gene>
<name>A0A1T4K7X0_9FIRM</name>
<protein>
    <recommendedName>
        <fullName evidence="5">Outer surface protein</fullName>
    </recommendedName>
</protein>
<dbReference type="EMBL" id="FUWY01000001">
    <property type="protein sequence ID" value="SJZ38509.1"/>
    <property type="molecule type" value="Genomic_DNA"/>
</dbReference>
<dbReference type="Pfam" id="PF19200">
    <property type="entry name" value="MupG_N"/>
    <property type="match status" value="1"/>
</dbReference>
<dbReference type="SUPFAM" id="SSF51445">
    <property type="entry name" value="(Trans)glycosidases"/>
    <property type="match status" value="1"/>
</dbReference>